<name>A0A0N0ZPU7_THESC</name>
<gene>
    <name evidence="1" type="ORF">AN926_11735</name>
</gene>
<protein>
    <submittedName>
        <fullName evidence="1">Uncharacterized protein</fullName>
    </submittedName>
</protein>
<proteinExistence type="predicted"/>
<dbReference type="Proteomes" id="UP000053099">
    <property type="component" value="Unassembled WGS sequence"/>
</dbReference>
<dbReference type="EMBL" id="LJJR01000043">
    <property type="protein sequence ID" value="KPD25990.1"/>
    <property type="molecule type" value="Genomic_DNA"/>
</dbReference>
<sequence>MGRIRPIARRFPLTTPIDDRSEWQSLPLEERLEAVWEMALFWAEREREKARREGREAEIATDRLLPVARKRPLPKP</sequence>
<evidence type="ECO:0000313" key="2">
    <source>
        <dbReference type="Proteomes" id="UP000053099"/>
    </source>
</evidence>
<accession>A0A0N0ZPU7</accession>
<dbReference type="AlphaFoldDB" id="A0A0N0ZPU7"/>
<organism evidence="1 2">
    <name type="scientific">Thermus scotoductus</name>
    <dbReference type="NCBI Taxonomy" id="37636"/>
    <lineage>
        <taxon>Bacteria</taxon>
        <taxon>Thermotogati</taxon>
        <taxon>Deinococcota</taxon>
        <taxon>Deinococci</taxon>
        <taxon>Thermales</taxon>
        <taxon>Thermaceae</taxon>
        <taxon>Thermus</taxon>
    </lineage>
</organism>
<dbReference type="PATRIC" id="fig|37636.3.peg.1827"/>
<comment type="caution">
    <text evidence="1">The sequence shown here is derived from an EMBL/GenBank/DDBJ whole genome shotgun (WGS) entry which is preliminary data.</text>
</comment>
<reference evidence="1 2" key="1">
    <citation type="submission" date="2015-09" db="EMBL/GenBank/DDBJ databases">
        <title>Draft genome sequence of Thermus scotoductus strain K1 isolated from a geothermal spring in Nagorno-Karabakh, Armenia.</title>
        <authorList>
            <person name="Saghatelyan A."/>
            <person name="Poghosyan L."/>
            <person name="Panosyan H."/>
            <person name="Birkeland N.-K."/>
        </authorList>
    </citation>
    <scope>NUCLEOTIDE SEQUENCE [LARGE SCALE GENOMIC DNA]</scope>
    <source>
        <strain evidence="1 2">K1</strain>
    </source>
</reference>
<evidence type="ECO:0000313" key="1">
    <source>
        <dbReference type="EMBL" id="KPD25990.1"/>
    </source>
</evidence>